<comment type="catalytic activity">
    <reaction evidence="1">
        <text>Hydrolysis of DNA containing ring-opened 7-methylguanine residues, releasing 2,6-diamino-4-hydroxy-5-(N-methyl)formamidopyrimidine.</text>
        <dbReference type="EC" id="3.2.2.23"/>
    </reaction>
</comment>
<keyword evidence="13" id="KW-0238">DNA-binding</keyword>
<dbReference type="NCBIfam" id="TIGR00577">
    <property type="entry name" value="fpg"/>
    <property type="match status" value="1"/>
</dbReference>
<dbReference type="PROSITE" id="PS51068">
    <property type="entry name" value="FPG_CAT"/>
    <property type="match status" value="1"/>
</dbReference>
<evidence type="ECO:0000256" key="3">
    <source>
        <dbReference type="ARBA" id="ARBA00009409"/>
    </source>
</evidence>
<dbReference type="InterPro" id="IPR012319">
    <property type="entry name" value="FPG_cat"/>
</dbReference>
<dbReference type="SUPFAM" id="SSF46946">
    <property type="entry name" value="S13-like H2TH domain"/>
    <property type="match status" value="1"/>
</dbReference>
<evidence type="ECO:0000256" key="11">
    <source>
        <dbReference type="ARBA" id="ARBA00022801"/>
    </source>
</evidence>
<comment type="similarity">
    <text evidence="3">Belongs to the FPG family.</text>
</comment>
<evidence type="ECO:0000256" key="7">
    <source>
        <dbReference type="ARBA" id="ARBA00016240"/>
    </source>
</evidence>
<organism evidence="23 24">
    <name type="scientific">Fictibacillus enclensis</name>
    <dbReference type="NCBI Taxonomy" id="1017270"/>
    <lineage>
        <taxon>Bacteria</taxon>
        <taxon>Bacillati</taxon>
        <taxon>Bacillota</taxon>
        <taxon>Bacilli</taxon>
        <taxon>Bacillales</taxon>
        <taxon>Fictibacillaceae</taxon>
        <taxon>Fictibacillus</taxon>
    </lineage>
</organism>
<dbReference type="InterPro" id="IPR015886">
    <property type="entry name" value="H2TH_FPG"/>
</dbReference>
<keyword evidence="8" id="KW-0479">Metal-binding</keyword>
<dbReference type="GO" id="GO:0008270">
    <property type="term" value="F:zinc ion binding"/>
    <property type="evidence" value="ECO:0007669"/>
    <property type="project" value="UniProtKB-KW"/>
</dbReference>
<evidence type="ECO:0000256" key="19">
    <source>
        <dbReference type="ARBA" id="ARBA00044632"/>
    </source>
</evidence>
<dbReference type="PANTHER" id="PTHR22993">
    <property type="entry name" value="FORMAMIDOPYRIMIDINE-DNA GLYCOSYLASE"/>
    <property type="match status" value="1"/>
</dbReference>
<reference evidence="23 24" key="1">
    <citation type="journal article" date="2014" name="Antonie Van Leeuwenhoek">
        <title>Fictibacillus enclensis sp. nov., isolated from marine sediment.</title>
        <authorList>
            <person name="Dastager S.G."/>
            <person name="Mawlankar R."/>
            <person name="Srinivasan K."/>
            <person name="Tang S.K."/>
            <person name="Lee J.C."/>
            <person name="Ramana V.V."/>
            <person name="Shouche Y.S."/>
        </authorList>
    </citation>
    <scope>NUCLEOTIDE SEQUENCE [LARGE SCALE GENOMIC DNA]</scope>
    <source>
        <strain evidence="23 24">NIO-1003</strain>
    </source>
</reference>
<dbReference type="InterPro" id="IPR010979">
    <property type="entry name" value="Ribosomal_uS13-like_H2TH"/>
</dbReference>
<evidence type="ECO:0000256" key="4">
    <source>
        <dbReference type="ARBA" id="ARBA00011245"/>
    </source>
</evidence>
<keyword evidence="11" id="KW-0378">Hydrolase</keyword>
<dbReference type="GO" id="GO:0034039">
    <property type="term" value="F:8-oxo-7,8-dihydroguanine DNA N-glycosylase activity"/>
    <property type="evidence" value="ECO:0007669"/>
    <property type="project" value="TreeGrafter"/>
</dbReference>
<evidence type="ECO:0000313" key="23">
    <source>
        <dbReference type="EMBL" id="KSU85532.1"/>
    </source>
</evidence>
<comment type="catalytic activity">
    <reaction evidence="19">
        <text>2'-deoxyribonucleotide-(2'-deoxyribose 5'-phosphate)-2'-deoxyribonucleotide-DNA = a 3'-end 2'-deoxyribonucleotide-(2,3-dehydro-2,3-deoxyribose 5'-phosphate)-DNA + a 5'-end 5'-phospho-2'-deoxyribonucleoside-DNA + H(+)</text>
        <dbReference type="Rhea" id="RHEA:66592"/>
        <dbReference type="Rhea" id="RHEA-COMP:13180"/>
        <dbReference type="Rhea" id="RHEA-COMP:16897"/>
        <dbReference type="Rhea" id="RHEA-COMP:17067"/>
        <dbReference type="ChEBI" id="CHEBI:15378"/>
        <dbReference type="ChEBI" id="CHEBI:136412"/>
        <dbReference type="ChEBI" id="CHEBI:157695"/>
        <dbReference type="ChEBI" id="CHEBI:167181"/>
        <dbReference type="EC" id="4.2.99.18"/>
    </reaction>
</comment>
<keyword evidence="17" id="KW-0326">Glycosidase</keyword>
<keyword evidence="9" id="KW-0227">DNA damage</keyword>
<dbReference type="InterPro" id="IPR000214">
    <property type="entry name" value="Znf_DNA_glyclase/AP_lyase"/>
</dbReference>
<evidence type="ECO:0000256" key="20">
    <source>
        <dbReference type="PROSITE-ProRule" id="PRU00391"/>
    </source>
</evidence>
<evidence type="ECO:0000256" key="17">
    <source>
        <dbReference type="ARBA" id="ARBA00023295"/>
    </source>
</evidence>
<dbReference type="SMART" id="SM00898">
    <property type="entry name" value="Fapy_DNA_glyco"/>
    <property type="match status" value="1"/>
</dbReference>
<comment type="subunit">
    <text evidence="4">Monomer.</text>
</comment>
<dbReference type="EC" id="4.2.99.18" evidence="6"/>
<evidence type="ECO:0000313" key="24">
    <source>
        <dbReference type="Proteomes" id="UP000054099"/>
    </source>
</evidence>
<dbReference type="GO" id="GO:0140078">
    <property type="term" value="F:class I DNA-(apurinic or apyrimidinic site) endonuclease activity"/>
    <property type="evidence" value="ECO:0007669"/>
    <property type="project" value="UniProtKB-EC"/>
</dbReference>
<dbReference type="InterPro" id="IPR020629">
    <property type="entry name" value="FPG_Glyclase"/>
</dbReference>
<evidence type="ECO:0000256" key="15">
    <source>
        <dbReference type="ARBA" id="ARBA00023239"/>
    </source>
</evidence>
<evidence type="ECO:0000256" key="10">
    <source>
        <dbReference type="ARBA" id="ARBA00022771"/>
    </source>
</evidence>
<evidence type="ECO:0000256" key="14">
    <source>
        <dbReference type="ARBA" id="ARBA00023204"/>
    </source>
</evidence>
<dbReference type="GO" id="GO:0003690">
    <property type="term" value="F:double-stranded DNA binding"/>
    <property type="evidence" value="ECO:0007669"/>
    <property type="project" value="UniProtKB-ARBA"/>
</dbReference>
<proteinExistence type="inferred from homology"/>
<sequence length="269" mass="30944">MPELPEMETFRTILSNQLKGRPITQVEINREKSINLNPSLFTARVRGAMITDIRRRAKHLIFQLNNGYALLLHLMLGGWMYIGNDEDNPERTKQVVLSFGDRKLYFIGLRLGYLHLLTAAQLKEKLEELGPEPLDPNFTEKIFLEHISKKRGTLKAVLIDQKFIAGIGNCYSDEICWQARLQPERKASELTKDQVRLLFQAIQPILTRGIEHGGYMENPTYKGDQKTGGYNHHLLVYDREGQPCRRCGTRIQKTEIASRKSFSCPDCQK</sequence>
<dbReference type="Pfam" id="PF06831">
    <property type="entry name" value="H2TH"/>
    <property type="match status" value="1"/>
</dbReference>
<evidence type="ECO:0000256" key="12">
    <source>
        <dbReference type="ARBA" id="ARBA00022833"/>
    </source>
</evidence>
<feature type="domain" description="Formamidopyrimidine-DNA glycosylase catalytic" evidence="22">
    <location>
        <begin position="2"/>
        <end position="106"/>
    </location>
</feature>
<dbReference type="AlphaFoldDB" id="A0A0V8JF29"/>
<name>A0A0V8JF29_9BACL</name>
<dbReference type="Gene3D" id="1.10.8.50">
    <property type="match status" value="1"/>
</dbReference>
<evidence type="ECO:0000256" key="1">
    <source>
        <dbReference type="ARBA" id="ARBA00001668"/>
    </source>
</evidence>
<dbReference type="Gene3D" id="3.20.190.10">
    <property type="entry name" value="MutM-like, N-terminal"/>
    <property type="match status" value="1"/>
</dbReference>
<dbReference type="OrthoDB" id="9800855at2"/>
<dbReference type="GO" id="GO:0006284">
    <property type="term" value="P:base-excision repair"/>
    <property type="evidence" value="ECO:0007669"/>
    <property type="project" value="InterPro"/>
</dbReference>
<accession>A0A0V8JF29</accession>
<evidence type="ECO:0000256" key="2">
    <source>
        <dbReference type="ARBA" id="ARBA00001947"/>
    </source>
</evidence>
<dbReference type="FunFam" id="1.10.8.50:FF:000003">
    <property type="entry name" value="Formamidopyrimidine-DNA glycosylase"/>
    <property type="match status" value="1"/>
</dbReference>
<dbReference type="InterPro" id="IPR035937">
    <property type="entry name" value="FPG_N"/>
</dbReference>
<evidence type="ECO:0000256" key="6">
    <source>
        <dbReference type="ARBA" id="ARBA00012720"/>
    </source>
</evidence>
<evidence type="ECO:0000256" key="8">
    <source>
        <dbReference type="ARBA" id="ARBA00022723"/>
    </source>
</evidence>
<dbReference type="RefSeq" id="WP_061970547.1">
    <property type="nucleotide sequence ID" value="NZ_FMAV01000001.1"/>
</dbReference>
<evidence type="ECO:0000259" key="21">
    <source>
        <dbReference type="PROSITE" id="PS51066"/>
    </source>
</evidence>
<keyword evidence="12" id="KW-0862">Zinc</keyword>
<protein>
    <recommendedName>
        <fullName evidence="7">Formamidopyrimidine-DNA glycosylase</fullName>
        <ecNumber evidence="5">3.2.2.23</ecNumber>
        <ecNumber evidence="6">4.2.99.18</ecNumber>
    </recommendedName>
    <alternativeName>
        <fullName evidence="18">DNA-(apurinic or apyrimidinic site) lyase MutM</fullName>
    </alternativeName>
</protein>
<feature type="domain" description="FPG-type" evidence="21">
    <location>
        <begin position="235"/>
        <end position="269"/>
    </location>
</feature>
<keyword evidence="14" id="KW-0234">DNA repair</keyword>
<evidence type="ECO:0000256" key="13">
    <source>
        <dbReference type="ARBA" id="ARBA00023125"/>
    </source>
</evidence>
<dbReference type="GO" id="GO:0003684">
    <property type="term" value="F:damaged DNA binding"/>
    <property type="evidence" value="ECO:0007669"/>
    <property type="project" value="InterPro"/>
</dbReference>
<comment type="caution">
    <text evidence="23">The sequence shown here is derived from an EMBL/GenBank/DDBJ whole genome shotgun (WGS) entry which is preliminary data.</text>
</comment>
<dbReference type="Proteomes" id="UP000054099">
    <property type="component" value="Unassembled WGS sequence"/>
</dbReference>
<gene>
    <name evidence="23" type="ORF">AS030_08555</name>
</gene>
<dbReference type="SMART" id="SM01232">
    <property type="entry name" value="H2TH"/>
    <property type="match status" value="1"/>
</dbReference>
<keyword evidence="10 20" id="KW-0863">Zinc-finger</keyword>
<comment type="cofactor">
    <cofactor evidence="2">
        <name>Zn(2+)</name>
        <dbReference type="ChEBI" id="CHEBI:29105"/>
    </cofactor>
</comment>
<dbReference type="SUPFAM" id="SSF81624">
    <property type="entry name" value="N-terminal domain of MutM-like DNA repair proteins"/>
    <property type="match status" value="1"/>
</dbReference>
<dbReference type="SUPFAM" id="SSF57716">
    <property type="entry name" value="Glucocorticoid receptor-like (DNA-binding domain)"/>
    <property type="match status" value="1"/>
</dbReference>
<evidence type="ECO:0000256" key="18">
    <source>
        <dbReference type="ARBA" id="ARBA00030638"/>
    </source>
</evidence>
<dbReference type="PANTHER" id="PTHR22993:SF9">
    <property type="entry name" value="FORMAMIDOPYRIMIDINE-DNA GLYCOSYLASE"/>
    <property type="match status" value="1"/>
</dbReference>
<evidence type="ECO:0000256" key="5">
    <source>
        <dbReference type="ARBA" id="ARBA00012024"/>
    </source>
</evidence>
<evidence type="ECO:0000256" key="16">
    <source>
        <dbReference type="ARBA" id="ARBA00023268"/>
    </source>
</evidence>
<dbReference type="NCBIfam" id="NF002211">
    <property type="entry name" value="PRK01103.1"/>
    <property type="match status" value="1"/>
</dbReference>
<dbReference type="InterPro" id="IPR010663">
    <property type="entry name" value="Znf_FPG/IleRS"/>
</dbReference>
<keyword evidence="15" id="KW-0456">Lyase</keyword>
<dbReference type="PROSITE" id="PS51066">
    <property type="entry name" value="ZF_FPG_2"/>
    <property type="match status" value="1"/>
</dbReference>
<evidence type="ECO:0000259" key="22">
    <source>
        <dbReference type="PROSITE" id="PS51068"/>
    </source>
</evidence>
<dbReference type="EMBL" id="LNQN01000001">
    <property type="protein sequence ID" value="KSU85532.1"/>
    <property type="molecule type" value="Genomic_DNA"/>
</dbReference>
<evidence type="ECO:0000256" key="9">
    <source>
        <dbReference type="ARBA" id="ARBA00022763"/>
    </source>
</evidence>
<dbReference type="Pfam" id="PF06827">
    <property type="entry name" value="zf-FPG_IleRS"/>
    <property type="match status" value="1"/>
</dbReference>
<keyword evidence="16" id="KW-0511">Multifunctional enzyme</keyword>
<dbReference type="Pfam" id="PF01149">
    <property type="entry name" value="Fapy_DNA_glyco"/>
    <property type="match status" value="1"/>
</dbReference>
<keyword evidence="24" id="KW-1185">Reference proteome</keyword>
<dbReference type="EC" id="3.2.2.23" evidence="5"/>